<evidence type="ECO:0000313" key="1">
    <source>
        <dbReference type="EMBL" id="SEJ85637.1"/>
    </source>
</evidence>
<protein>
    <recommendedName>
        <fullName evidence="3">Winged helix-turn-helix domain-containing protein</fullName>
    </recommendedName>
</protein>
<name>A0A975WC15_9RHOB</name>
<dbReference type="GeneID" id="80819407"/>
<reference evidence="1 2" key="1">
    <citation type="submission" date="2016-10" db="EMBL/GenBank/DDBJ databases">
        <authorList>
            <person name="Varghese N."/>
            <person name="Submissions S."/>
        </authorList>
    </citation>
    <scope>NUCLEOTIDE SEQUENCE [LARGE SCALE GENOMIC DNA]</scope>
    <source>
        <strain evidence="1 2">FF3</strain>
    </source>
</reference>
<dbReference type="RefSeq" id="WP_074837441.1">
    <property type="nucleotide sequence ID" value="NZ_FNYY01000012.1"/>
</dbReference>
<organism evidence="1 2">
    <name type="scientific">Marinovum algicola</name>
    <dbReference type="NCBI Taxonomy" id="42444"/>
    <lineage>
        <taxon>Bacteria</taxon>
        <taxon>Pseudomonadati</taxon>
        <taxon>Pseudomonadota</taxon>
        <taxon>Alphaproteobacteria</taxon>
        <taxon>Rhodobacterales</taxon>
        <taxon>Roseobacteraceae</taxon>
        <taxon>Marinovum</taxon>
    </lineage>
</organism>
<accession>A0A975WC15</accession>
<proteinExistence type="predicted"/>
<dbReference type="PANTHER" id="PTHR30528:SF0">
    <property type="entry name" value="CYTOPLASMIC PROTEIN"/>
    <property type="match status" value="1"/>
</dbReference>
<dbReference type="Proteomes" id="UP000182932">
    <property type="component" value="Unassembled WGS sequence"/>
</dbReference>
<dbReference type="AlphaFoldDB" id="A0A975WC15"/>
<gene>
    <name evidence="1" type="ORF">SAMN04487940_1123</name>
</gene>
<keyword evidence="2" id="KW-1185">Reference proteome</keyword>
<dbReference type="Pfam" id="PF06224">
    <property type="entry name" value="AlkZ-like"/>
    <property type="match status" value="1"/>
</dbReference>
<dbReference type="InterPro" id="IPR009351">
    <property type="entry name" value="AlkZ-like"/>
</dbReference>
<sequence>MLRLDNRTARRLFLDRHGLAEAPGGPGHGAALEAVIGRLGFVQLDSINTVARAHDLILFARRPRYRPENLGRLVEGRALFEHWTHDAAVIPMAFYPAWALKRRRDAARLAQRYRVWQRHEFQTEFDRVLAMIRERGPVCSNDLGPDTPRKAGGWWDWHPAKTALEYLWRSGTLEICHRSGFRKFYDLSERVVPEALRAAAWDEAETVAWLMRGALARLGFATAGELADFWDIVTKDEARAWCAAALARGEIAEVAITGADGAERVHFAAPEVQVEAAAAPEPGGRLRVLSPFDPALRDRKRAERLFGFHYRIEVFVPEAKRRYGYYVFPLLEGDRLVGRIDMKADRKAGVLNVTALWPEPGVRFGAGRSARLEAELARVARLAGVARVDFADGWRRDSQG</sequence>
<comment type="caution">
    <text evidence="1">The sequence shown here is derived from an EMBL/GenBank/DDBJ whole genome shotgun (WGS) entry which is preliminary data.</text>
</comment>
<evidence type="ECO:0008006" key="3">
    <source>
        <dbReference type="Google" id="ProtNLM"/>
    </source>
</evidence>
<dbReference type="PANTHER" id="PTHR30528">
    <property type="entry name" value="CYTOPLASMIC PROTEIN"/>
    <property type="match status" value="1"/>
</dbReference>
<evidence type="ECO:0000313" key="2">
    <source>
        <dbReference type="Proteomes" id="UP000182932"/>
    </source>
</evidence>
<dbReference type="EMBL" id="FNYY01000012">
    <property type="protein sequence ID" value="SEJ85637.1"/>
    <property type="molecule type" value="Genomic_DNA"/>
</dbReference>